<reference evidence="4 5" key="1">
    <citation type="journal article" date="2016" name="G3 (Bethesda)">
        <title>First Draft Assembly and Annotation of the Genome of a California Endemic Oak Quercus lobata Nee (Fagaceae).</title>
        <authorList>
            <person name="Sork V.L."/>
            <person name="Fitz-Gibbon S.T."/>
            <person name="Puiu D."/>
            <person name="Crepeau M."/>
            <person name="Gugger P.F."/>
            <person name="Sherman R."/>
            <person name="Stevens K."/>
            <person name="Langley C.H."/>
            <person name="Pellegrini M."/>
            <person name="Salzberg S.L."/>
        </authorList>
    </citation>
    <scope>NUCLEOTIDE SEQUENCE [LARGE SCALE GENOMIC DNA]</scope>
    <source>
        <strain evidence="4 5">cv. SW786</strain>
    </source>
</reference>
<evidence type="ECO:0000256" key="2">
    <source>
        <dbReference type="ARBA" id="ARBA00022737"/>
    </source>
</evidence>
<reference evidence="4" key="2">
    <citation type="submission" date="2021-01" db="UniProtKB">
        <authorList>
            <consortium name="EnsemblPlants"/>
        </authorList>
    </citation>
    <scope>IDENTIFICATION</scope>
</reference>
<accession>A0A7N2LH69</accession>
<dbReference type="EnsemblPlants" id="QL04p043666:mrna">
    <property type="protein sequence ID" value="QL04p043666:mrna"/>
    <property type="gene ID" value="QL04p043666"/>
</dbReference>
<keyword evidence="5" id="KW-1185">Reference proteome</keyword>
<evidence type="ECO:0000313" key="4">
    <source>
        <dbReference type="EnsemblPlants" id="QL04p043666:mrna"/>
    </source>
</evidence>
<dbReference type="Proteomes" id="UP000594261">
    <property type="component" value="Chromosome 4"/>
</dbReference>
<dbReference type="InterPro" id="IPR011990">
    <property type="entry name" value="TPR-like_helical_dom_sf"/>
</dbReference>
<keyword evidence="2" id="KW-0677">Repeat</keyword>
<evidence type="ECO:0000256" key="1">
    <source>
        <dbReference type="ARBA" id="ARBA00007626"/>
    </source>
</evidence>
<feature type="repeat" description="PPR" evidence="3">
    <location>
        <begin position="94"/>
        <end position="128"/>
    </location>
</feature>
<proteinExistence type="inferred from homology"/>
<dbReference type="EMBL" id="LRBV02000004">
    <property type="status" value="NOT_ANNOTATED_CDS"/>
    <property type="molecule type" value="Genomic_DNA"/>
</dbReference>
<organism evidence="4 5">
    <name type="scientific">Quercus lobata</name>
    <name type="common">Valley oak</name>
    <dbReference type="NCBI Taxonomy" id="97700"/>
    <lineage>
        <taxon>Eukaryota</taxon>
        <taxon>Viridiplantae</taxon>
        <taxon>Streptophyta</taxon>
        <taxon>Embryophyta</taxon>
        <taxon>Tracheophyta</taxon>
        <taxon>Spermatophyta</taxon>
        <taxon>Magnoliopsida</taxon>
        <taxon>eudicotyledons</taxon>
        <taxon>Gunneridae</taxon>
        <taxon>Pentapetalae</taxon>
        <taxon>rosids</taxon>
        <taxon>fabids</taxon>
        <taxon>Fagales</taxon>
        <taxon>Fagaceae</taxon>
        <taxon>Quercus</taxon>
    </lineage>
</organism>
<dbReference type="NCBIfam" id="TIGR00756">
    <property type="entry name" value="PPR"/>
    <property type="match status" value="2"/>
</dbReference>
<feature type="repeat" description="PPR" evidence="3">
    <location>
        <begin position="59"/>
        <end position="93"/>
    </location>
</feature>
<sequence length="145" mass="16694">MDKIAKMEAELQSAEPVKLELQQRAHSDIQQIPALVSELESLRRKYQHCQLEWQKTMYDHYTYNIMINTYGEQGWIDEVAGVLTELKERGLGPNLCSYNTLIKAYGIAGMVEDAVHLVKEMRENGIEPDKITYTNLISALRMISF</sequence>
<dbReference type="Gene3D" id="1.25.40.10">
    <property type="entry name" value="Tetratricopeptide repeat domain"/>
    <property type="match status" value="1"/>
</dbReference>
<dbReference type="Pfam" id="PF01535">
    <property type="entry name" value="PPR"/>
    <property type="match status" value="1"/>
</dbReference>
<dbReference type="PANTHER" id="PTHR47447:SF28">
    <property type="entry name" value="PENTACOTRIPEPTIDE-REPEAT REGION OF PRORP DOMAIN-CONTAINING PROTEIN"/>
    <property type="match status" value="1"/>
</dbReference>
<dbReference type="Gramene" id="QL04p043666:mrna">
    <property type="protein sequence ID" value="QL04p043666:mrna"/>
    <property type="gene ID" value="QL04p043666"/>
</dbReference>
<dbReference type="PROSITE" id="PS51375">
    <property type="entry name" value="PPR"/>
    <property type="match status" value="2"/>
</dbReference>
<dbReference type="InterPro" id="IPR002885">
    <property type="entry name" value="PPR_rpt"/>
</dbReference>
<dbReference type="InParanoid" id="A0A7N2LH69"/>
<protein>
    <recommendedName>
        <fullName evidence="6">Pentatricopeptide repeat-containing protein</fullName>
    </recommendedName>
</protein>
<evidence type="ECO:0000256" key="3">
    <source>
        <dbReference type="PROSITE-ProRule" id="PRU00708"/>
    </source>
</evidence>
<evidence type="ECO:0000313" key="5">
    <source>
        <dbReference type="Proteomes" id="UP000594261"/>
    </source>
</evidence>
<name>A0A7N2LH69_QUELO</name>
<dbReference type="AlphaFoldDB" id="A0A7N2LH69"/>
<dbReference type="Pfam" id="PF13041">
    <property type="entry name" value="PPR_2"/>
    <property type="match status" value="1"/>
</dbReference>
<comment type="similarity">
    <text evidence="1">Belongs to the PPR family. P subfamily.</text>
</comment>
<dbReference type="PANTHER" id="PTHR47447">
    <property type="entry name" value="OS03G0856100 PROTEIN"/>
    <property type="match status" value="1"/>
</dbReference>
<evidence type="ECO:0008006" key="6">
    <source>
        <dbReference type="Google" id="ProtNLM"/>
    </source>
</evidence>